<keyword evidence="5" id="KW-1015">Disulfide bond</keyword>
<dbReference type="Gene3D" id="2.40.10.10">
    <property type="entry name" value="Trypsin-like serine proteases"/>
    <property type="match status" value="1"/>
</dbReference>
<comment type="similarity">
    <text evidence="1">Belongs to the peptidase S1 family.</text>
</comment>
<evidence type="ECO:0000256" key="2">
    <source>
        <dbReference type="ARBA" id="ARBA00022670"/>
    </source>
</evidence>
<evidence type="ECO:0000256" key="3">
    <source>
        <dbReference type="ARBA" id="ARBA00022801"/>
    </source>
</evidence>
<evidence type="ECO:0000259" key="6">
    <source>
        <dbReference type="PROSITE" id="PS50240"/>
    </source>
</evidence>
<dbReference type="SMART" id="SM00020">
    <property type="entry name" value="Tryp_SPc"/>
    <property type="match status" value="1"/>
</dbReference>
<keyword evidence="4" id="KW-0720">Serine protease</keyword>
<name>A0ABD0K0X8_9CAEN</name>
<protein>
    <recommendedName>
        <fullName evidence="6">Peptidase S1 domain-containing protein</fullName>
    </recommendedName>
</protein>
<keyword evidence="2" id="KW-0645">Protease</keyword>
<dbReference type="PANTHER" id="PTHR24276">
    <property type="entry name" value="POLYSERASE-RELATED"/>
    <property type="match status" value="1"/>
</dbReference>
<keyword evidence="8" id="KW-1185">Reference proteome</keyword>
<dbReference type="AlphaFoldDB" id="A0ABD0K0X8"/>
<dbReference type="InterPro" id="IPR050430">
    <property type="entry name" value="Peptidase_S1"/>
</dbReference>
<evidence type="ECO:0000313" key="7">
    <source>
        <dbReference type="EMBL" id="KAK7480656.1"/>
    </source>
</evidence>
<dbReference type="GO" id="GO:0008236">
    <property type="term" value="F:serine-type peptidase activity"/>
    <property type="evidence" value="ECO:0007669"/>
    <property type="project" value="UniProtKB-KW"/>
</dbReference>
<evidence type="ECO:0000256" key="5">
    <source>
        <dbReference type="ARBA" id="ARBA00023157"/>
    </source>
</evidence>
<dbReference type="GO" id="GO:0006508">
    <property type="term" value="P:proteolysis"/>
    <property type="evidence" value="ECO:0007669"/>
    <property type="project" value="UniProtKB-KW"/>
</dbReference>
<sequence>MHPQYNGNAGGYPNDIGLLRLSSALAFNSHVTNITIDEDPNMSWEGESCTLSGWGRLSGSGSSANILKKVTMKKISNTECASRWASVGGANINDGHICFYEPPKSACSGDSGGPVRCKGVLTGVTSWGVSTCSGSFPSVYTRLSNYASWMRQNSW</sequence>
<dbReference type="InterPro" id="IPR043504">
    <property type="entry name" value="Peptidase_S1_PA_chymotrypsin"/>
</dbReference>
<dbReference type="PANTHER" id="PTHR24276:SF98">
    <property type="entry name" value="FI18310P1-RELATED"/>
    <property type="match status" value="1"/>
</dbReference>
<dbReference type="PROSITE" id="PS50240">
    <property type="entry name" value="TRYPSIN_DOM"/>
    <property type="match status" value="1"/>
</dbReference>
<dbReference type="FunFam" id="2.40.10.10:FF:000036">
    <property type="entry name" value="Trypsin beta"/>
    <property type="match status" value="1"/>
</dbReference>
<reference evidence="7 8" key="1">
    <citation type="journal article" date="2023" name="Sci. Data">
        <title>Genome assembly of the Korean intertidal mud-creeper Batillaria attramentaria.</title>
        <authorList>
            <person name="Patra A.K."/>
            <person name="Ho P.T."/>
            <person name="Jun S."/>
            <person name="Lee S.J."/>
            <person name="Kim Y."/>
            <person name="Won Y.J."/>
        </authorList>
    </citation>
    <scope>NUCLEOTIDE SEQUENCE [LARGE SCALE GENOMIC DNA]</scope>
    <source>
        <strain evidence="7">Wonlab-2016</strain>
    </source>
</reference>
<dbReference type="InterPro" id="IPR009003">
    <property type="entry name" value="Peptidase_S1_PA"/>
</dbReference>
<comment type="caution">
    <text evidence="7">The sequence shown here is derived from an EMBL/GenBank/DDBJ whole genome shotgun (WGS) entry which is preliminary data.</text>
</comment>
<dbReference type="CDD" id="cd00190">
    <property type="entry name" value="Tryp_SPc"/>
    <property type="match status" value="1"/>
</dbReference>
<dbReference type="InterPro" id="IPR001314">
    <property type="entry name" value="Peptidase_S1A"/>
</dbReference>
<gene>
    <name evidence="7" type="ORF">BaRGS_00028128</name>
</gene>
<dbReference type="SUPFAM" id="SSF50494">
    <property type="entry name" value="Trypsin-like serine proteases"/>
    <property type="match status" value="1"/>
</dbReference>
<dbReference type="Pfam" id="PF00089">
    <property type="entry name" value="Trypsin"/>
    <property type="match status" value="1"/>
</dbReference>
<proteinExistence type="inferred from homology"/>
<dbReference type="InterPro" id="IPR001254">
    <property type="entry name" value="Trypsin_dom"/>
</dbReference>
<accession>A0ABD0K0X8</accession>
<dbReference type="PRINTS" id="PR00722">
    <property type="entry name" value="CHYMOTRYPSIN"/>
</dbReference>
<dbReference type="EMBL" id="JACVVK020000277">
    <property type="protein sequence ID" value="KAK7480656.1"/>
    <property type="molecule type" value="Genomic_DNA"/>
</dbReference>
<keyword evidence="3" id="KW-0378">Hydrolase</keyword>
<organism evidence="7 8">
    <name type="scientific">Batillaria attramentaria</name>
    <dbReference type="NCBI Taxonomy" id="370345"/>
    <lineage>
        <taxon>Eukaryota</taxon>
        <taxon>Metazoa</taxon>
        <taxon>Spiralia</taxon>
        <taxon>Lophotrochozoa</taxon>
        <taxon>Mollusca</taxon>
        <taxon>Gastropoda</taxon>
        <taxon>Caenogastropoda</taxon>
        <taxon>Sorbeoconcha</taxon>
        <taxon>Cerithioidea</taxon>
        <taxon>Batillariidae</taxon>
        <taxon>Batillaria</taxon>
    </lineage>
</organism>
<evidence type="ECO:0000313" key="8">
    <source>
        <dbReference type="Proteomes" id="UP001519460"/>
    </source>
</evidence>
<dbReference type="Proteomes" id="UP001519460">
    <property type="component" value="Unassembled WGS sequence"/>
</dbReference>
<feature type="domain" description="Peptidase S1" evidence="6">
    <location>
        <begin position="1"/>
        <end position="155"/>
    </location>
</feature>
<evidence type="ECO:0000256" key="4">
    <source>
        <dbReference type="ARBA" id="ARBA00022825"/>
    </source>
</evidence>
<evidence type="ECO:0000256" key="1">
    <source>
        <dbReference type="ARBA" id="ARBA00007664"/>
    </source>
</evidence>